<keyword evidence="3" id="KW-1185">Reference proteome</keyword>
<gene>
    <name evidence="2" type="ORF">LSAT_V11C900493830</name>
</gene>
<evidence type="ECO:0000256" key="1">
    <source>
        <dbReference type="SAM" id="Phobius"/>
    </source>
</evidence>
<sequence>MITKNSILPLILILCFFFSCILGLMLNCGYSLINGEDDAHMLSGATISVRVGQVEASDGMGMVPLDVVVRILNNQLSSLMWIDEKVVFINIIL</sequence>
<feature type="transmembrane region" description="Helical" evidence="1">
    <location>
        <begin position="7"/>
        <end position="26"/>
    </location>
</feature>
<keyword evidence="1" id="KW-1133">Transmembrane helix</keyword>
<proteinExistence type="predicted"/>
<dbReference type="EMBL" id="NBSK02000009">
    <property type="protein sequence ID" value="KAJ0186016.1"/>
    <property type="molecule type" value="Genomic_DNA"/>
</dbReference>
<reference evidence="2 3" key="1">
    <citation type="journal article" date="2017" name="Nat. Commun.">
        <title>Genome assembly with in vitro proximity ligation data and whole-genome triplication in lettuce.</title>
        <authorList>
            <person name="Reyes-Chin-Wo S."/>
            <person name="Wang Z."/>
            <person name="Yang X."/>
            <person name="Kozik A."/>
            <person name="Arikit S."/>
            <person name="Song C."/>
            <person name="Xia L."/>
            <person name="Froenicke L."/>
            <person name="Lavelle D.O."/>
            <person name="Truco M.J."/>
            <person name="Xia R."/>
            <person name="Zhu S."/>
            <person name="Xu C."/>
            <person name="Xu H."/>
            <person name="Xu X."/>
            <person name="Cox K."/>
            <person name="Korf I."/>
            <person name="Meyers B.C."/>
            <person name="Michelmore R.W."/>
        </authorList>
    </citation>
    <scope>NUCLEOTIDE SEQUENCE [LARGE SCALE GENOMIC DNA]</scope>
    <source>
        <strain evidence="3">cv. Salinas</strain>
        <tissue evidence="2">Seedlings</tissue>
    </source>
</reference>
<evidence type="ECO:0000313" key="3">
    <source>
        <dbReference type="Proteomes" id="UP000235145"/>
    </source>
</evidence>
<name>A0A9R1UF71_LACSA</name>
<dbReference type="PROSITE" id="PS51257">
    <property type="entry name" value="PROKAR_LIPOPROTEIN"/>
    <property type="match status" value="1"/>
</dbReference>
<organism evidence="2 3">
    <name type="scientific">Lactuca sativa</name>
    <name type="common">Garden lettuce</name>
    <dbReference type="NCBI Taxonomy" id="4236"/>
    <lineage>
        <taxon>Eukaryota</taxon>
        <taxon>Viridiplantae</taxon>
        <taxon>Streptophyta</taxon>
        <taxon>Embryophyta</taxon>
        <taxon>Tracheophyta</taxon>
        <taxon>Spermatophyta</taxon>
        <taxon>Magnoliopsida</taxon>
        <taxon>eudicotyledons</taxon>
        <taxon>Gunneridae</taxon>
        <taxon>Pentapetalae</taxon>
        <taxon>asterids</taxon>
        <taxon>campanulids</taxon>
        <taxon>Asterales</taxon>
        <taxon>Asteraceae</taxon>
        <taxon>Cichorioideae</taxon>
        <taxon>Cichorieae</taxon>
        <taxon>Lactucinae</taxon>
        <taxon>Lactuca</taxon>
    </lineage>
</organism>
<keyword evidence="1" id="KW-0812">Transmembrane</keyword>
<dbReference type="AlphaFoldDB" id="A0A9R1UF71"/>
<dbReference type="Proteomes" id="UP000235145">
    <property type="component" value="Unassembled WGS sequence"/>
</dbReference>
<comment type="caution">
    <text evidence="2">The sequence shown here is derived from an EMBL/GenBank/DDBJ whole genome shotgun (WGS) entry which is preliminary data.</text>
</comment>
<keyword evidence="1" id="KW-0472">Membrane</keyword>
<protein>
    <submittedName>
        <fullName evidence="2">Uncharacterized protein</fullName>
    </submittedName>
</protein>
<accession>A0A9R1UF71</accession>
<evidence type="ECO:0000313" key="2">
    <source>
        <dbReference type="EMBL" id="KAJ0186016.1"/>
    </source>
</evidence>